<gene>
    <name evidence="1" type="ORF">GCM10007968_15040</name>
</gene>
<name>A0A917S1Z8_9BACL</name>
<evidence type="ECO:0000313" key="1">
    <source>
        <dbReference type="EMBL" id="GGL51884.1"/>
    </source>
</evidence>
<evidence type="ECO:0000313" key="2">
    <source>
        <dbReference type="Proteomes" id="UP000654670"/>
    </source>
</evidence>
<reference evidence="1" key="2">
    <citation type="submission" date="2020-09" db="EMBL/GenBank/DDBJ databases">
        <authorList>
            <person name="Sun Q."/>
            <person name="Ohkuma M."/>
        </authorList>
    </citation>
    <scope>NUCLEOTIDE SEQUENCE</scope>
    <source>
        <strain evidence="1">JCM 15325</strain>
    </source>
</reference>
<accession>A0A917S1Z8</accession>
<dbReference type="EMBL" id="BMOK01000005">
    <property type="protein sequence ID" value="GGL51884.1"/>
    <property type="molecule type" value="Genomic_DNA"/>
</dbReference>
<organism evidence="1 2">
    <name type="scientific">Sporolactobacillus putidus</name>
    <dbReference type="NCBI Taxonomy" id="492735"/>
    <lineage>
        <taxon>Bacteria</taxon>
        <taxon>Bacillati</taxon>
        <taxon>Bacillota</taxon>
        <taxon>Bacilli</taxon>
        <taxon>Bacillales</taxon>
        <taxon>Sporolactobacillaceae</taxon>
        <taxon>Sporolactobacillus</taxon>
    </lineage>
</organism>
<dbReference type="Proteomes" id="UP000654670">
    <property type="component" value="Unassembled WGS sequence"/>
</dbReference>
<protein>
    <recommendedName>
        <fullName evidence="3">DUF5082 domain-containing protein</fullName>
    </recommendedName>
</protein>
<dbReference type="AlphaFoldDB" id="A0A917S1Z8"/>
<keyword evidence="2" id="KW-1185">Reference proteome</keyword>
<reference evidence="1" key="1">
    <citation type="journal article" date="2014" name="Int. J. Syst. Evol. Microbiol.">
        <title>Complete genome sequence of Corynebacterium casei LMG S-19264T (=DSM 44701T), isolated from a smear-ripened cheese.</title>
        <authorList>
            <consortium name="US DOE Joint Genome Institute (JGI-PGF)"/>
            <person name="Walter F."/>
            <person name="Albersmeier A."/>
            <person name="Kalinowski J."/>
            <person name="Ruckert C."/>
        </authorList>
    </citation>
    <scope>NUCLEOTIDE SEQUENCE</scope>
    <source>
        <strain evidence="1">JCM 15325</strain>
    </source>
</reference>
<evidence type="ECO:0008006" key="3">
    <source>
        <dbReference type="Google" id="ProtNLM"/>
    </source>
</evidence>
<sequence>MPASLADQIRQNLNHNLSSLYGEESVLIAKINKLHALLAKIDQHLSSFVDNRNKFHSLYNPRNEWDGAHRRIFDNRLNSETLADYQFYITSVHHLREDVQDQIRHLSGSLNLCRSDITSIHSSLAALKTK</sequence>
<dbReference type="RefSeq" id="WP_188802475.1">
    <property type="nucleotide sequence ID" value="NZ_BMOK01000005.1"/>
</dbReference>
<comment type="caution">
    <text evidence="1">The sequence shown here is derived from an EMBL/GenBank/DDBJ whole genome shotgun (WGS) entry which is preliminary data.</text>
</comment>
<proteinExistence type="predicted"/>